<gene>
    <name evidence="1" type="ORF">PX52LOC_03360</name>
</gene>
<evidence type="ECO:0000313" key="2">
    <source>
        <dbReference type="Proteomes" id="UP000324974"/>
    </source>
</evidence>
<protein>
    <submittedName>
        <fullName evidence="1">Uncharacterized protein</fullName>
    </submittedName>
</protein>
<proteinExistence type="predicted"/>
<keyword evidence="2" id="KW-1185">Reference proteome</keyword>
<dbReference type="KEGG" id="lrs:PX52LOC_03360"/>
<dbReference type="EMBL" id="CP042425">
    <property type="protein sequence ID" value="QEL16407.1"/>
    <property type="molecule type" value="Genomic_DNA"/>
</dbReference>
<evidence type="ECO:0000313" key="1">
    <source>
        <dbReference type="EMBL" id="QEL16407.1"/>
    </source>
</evidence>
<name>A0A5C1ADY9_9BACT</name>
<dbReference type="RefSeq" id="WP_149111146.1">
    <property type="nucleotide sequence ID" value="NZ_CP042425.1"/>
</dbReference>
<dbReference type="AlphaFoldDB" id="A0A5C1ADY9"/>
<sequence length="107" mass="11554">MADDDPCPRCGQSLVVRGSYSTCGVRFGFRPEELRLFSLSFQFPEVPVPAAASACAACGLVWAELDAAALRQKLHDLGNEEVRQRLGLLIEESRHTEPGPTPDPATG</sequence>
<reference evidence="2" key="1">
    <citation type="submission" date="2019-08" db="EMBL/GenBank/DDBJ databases">
        <title>Limnoglobus roseus gen. nov., sp. nov., a novel freshwater planctomycete with a giant genome from the family Gemmataceae.</title>
        <authorList>
            <person name="Kulichevskaya I.S."/>
            <person name="Naumoff D.G."/>
            <person name="Miroshnikov K."/>
            <person name="Ivanova A."/>
            <person name="Philippov D.A."/>
            <person name="Hakobyan A."/>
            <person name="Rijpstra I.C."/>
            <person name="Sinninghe Damste J.S."/>
            <person name="Liesack W."/>
            <person name="Dedysh S.N."/>
        </authorList>
    </citation>
    <scope>NUCLEOTIDE SEQUENCE [LARGE SCALE GENOMIC DNA]</scope>
    <source>
        <strain evidence="2">PX52</strain>
    </source>
</reference>
<accession>A0A5C1ADY9</accession>
<organism evidence="1 2">
    <name type="scientific">Limnoglobus roseus</name>
    <dbReference type="NCBI Taxonomy" id="2598579"/>
    <lineage>
        <taxon>Bacteria</taxon>
        <taxon>Pseudomonadati</taxon>
        <taxon>Planctomycetota</taxon>
        <taxon>Planctomycetia</taxon>
        <taxon>Gemmatales</taxon>
        <taxon>Gemmataceae</taxon>
        <taxon>Limnoglobus</taxon>
    </lineage>
</organism>
<dbReference type="Proteomes" id="UP000324974">
    <property type="component" value="Chromosome"/>
</dbReference>